<evidence type="ECO:0000313" key="9">
    <source>
        <dbReference type="EMBL" id="MET9843858.1"/>
    </source>
</evidence>
<evidence type="ECO:0000256" key="3">
    <source>
        <dbReference type="ARBA" id="ARBA00022801"/>
    </source>
</evidence>
<feature type="region of interest" description="Disordered" evidence="6">
    <location>
        <begin position="1"/>
        <end position="28"/>
    </location>
</feature>
<dbReference type="SUPFAM" id="SSF52743">
    <property type="entry name" value="Subtilisin-like"/>
    <property type="match status" value="1"/>
</dbReference>
<keyword evidence="2 5" id="KW-0645">Protease</keyword>
<reference evidence="9 10" key="1">
    <citation type="submission" date="2024-06" db="EMBL/GenBank/DDBJ databases">
        <title>The Natural Products Discovery Center: Release of the First 8490 Sequenced Strains for Exploring Actinobacteria Biosynthetic Diversity.</title>
        <authorList>
            <person name="Kalkreuter E."/>
            <person name="Kautsar S.A."/>
            <person name="Yang D."/>
            <person name="Bader C.D."/>
            <person name="Teijaro C.N."/>
            <person name="Fluegel L."/>
            <person name="Davis C.M."/>
            <person name="Simpson J.R."/>
            <person name="Lauterbach L."/>
            <person name="Steele A.D."/>
            <person name="Gui C."/>
            <person name="Meng S."/>
            <person name="Li G."/>
            <person name="Viehrig K."/>
            <person name="Ye F."/>
            <person name="Su P."/>
            <person name="Kiefer A.F."/>
            <person name="Nichols A."/>
            <person name="Cepeda A.J."/>
            <person name="Yan W."/>
            <person name="Fan B."/>
            <person name="Jiang Y."/>
            <person name="Adhikari A."/>
            <person name="Zheng C.-J."/>
            <person name="Schuster L."/>
            <person name="Cowan T.M."/>
            <person name="Smanski M.J."/>
            <person name="Chevrette M.G."/>
            <person name="De Carvalho L.P.S."/>
            <person name="Shen B."/>
        </authorList>
    </citation>
    <scope>NUCLEOTIDE SEQUENCE [LARGE SCALE GENOMIC DNA]</scope>
    <source>
        <strain evidence="9 10">NPDC006434</strain>
    </source>
</reference>
<keyword evidence="7" id="KW-0472">Membrane</keyword>
<evidence type="ECO:0000259" key="8">
    <source>
        <dbReference type="Pfam" id="PF00082"/>
    </source>
</evidence>
<proteinExistence type="inferred from homology"/>
<feature type="active site" description="Charge relay system" evidence="5">
    <location>
        <position position="306"/>
    </location>
</feature>
<dbReference type="PRINTS" id="PR00723">
    <property type="entry name" value="SUBTILISIN"/>
</dbReference>
<dbReference type="Gene3D" id="3.40.50.200">
    <property type="entry name" value="Peptidase S8/S53 domain"/>
    <property type="match status" value="1"/>
</dbReference>
<evidence type="ECO:0000313" key="10">
    <source>
        <dbReference type="Proteomes" id="UP001550210"/>
    </source>
</evidence>
<dbReference type="PANTHER" id="PTHR43806:SF11">
    <property type="entry name" value="CEREVISIN-RELATED"/>
    <property type="match status" value="1"/>
</dbReference>
<comment type="similarity">
    <text evidence="1 5">Belongs to the peptidase S8 family.</text>
</comment>
<organism evidence="9 10">
    <name type="scientific">Streptomyces ossamyceticus</name>
    <dbReference type="NCBI Taxonomy" id="249581"/>
    <lineage>
        <taxon>Bacteria</taxon>
        <taxon>Bacillati</taxon>
        <taxon>Actinomycetota</taxon>
        <taxon>Actinomycetes</taxon>
        <taxon>Kitasatosporales</taxon>
        <taxon>Streptomycetaceae</taxon>
        <taxon>Streptomyces</taxon>
    </lineage>
</organism>
<dbReference type="InterPro" id="IPR050131">
    <property type="entry name" value="Peptidase_S8_subtilisin-like"/>
</dbReference>
<sequence>MTRTAGWPGLPPRPGSGAGGGGGITRRQRRRHALPVLVSLLSASTMVVGPMAAVGAASGDPVRLPVMPSRLAAGAACTGASDTVAKAMPWEQQNLQLTRTQEFGTGAGVTVAVVDTGVSLLAPTLAGRVTAVGEAGEDCVGHGTFVAGLIAAAPVKGVDFAGAARQARIVAVRGTDKRGTATDTTVAAGIRAAVDAGARVIAVSPALTRDSATLRSAVSYAAGHDALIVAAAAPDPSRDSTSSAPPPAHYWPAAATGVLSVVDVDVQGRRPQGAFTPRHADVAAPGDGVLGIGPRGRGHFIGSGPSLAAGYAAATAALVRSAHPGLTAAETARRLITTAYPADVPRLDPYGAVTSVPGASRDRAATADGSGPVRLEKDEAGARATRRALMVAGAGGGLVLVVAWAAVAAPKGRARRWRPAGNGASPPA</sequence>
<feature type="transmembrane region" description="Helical" evidence="7">
    <location>
        <begin position="388"/>
        <end position="409"/>
    </location>
</feature>
<dbReference type="PANTHER" id="PTHR43806">
    <property type="entry name" value="PEPTIDASE S8"/>
    <property type="match status" value="1"/>
</dbReference>
<feature type="domain" description="Peptidase S8/S53" evidence="8">
    <location>
        <begin position="106"/>
        <end position="344"/>
    </location>
</feature>
<keyword evidence="3 5" id="KW-0378">Hydrolase</keyword>
<keyword evidence="7" id="KW-1133">Transmembrane helix</keyword>
<dbReference type="EMBL" id="JBEXPZ010000004">
    <property type="protein sequence ID" value="MET9843858.1"/>
    <property type="molecule type" value="Genomic_DNA"/>
</dbReference>
<name>A0ABV2UQN6_9ACTN</name>
<evidence type="ECO:0000256" key="7">
    <source>
        <dbReference type="SAM" id="Phobius"/>
    </source>
</evidence>
<dbReference type="InterPro" id="IPR036852">
    <property type="entry name" value="Peptidase_S8/S53_dom_sf"/>
</dbReference>
<keyword evidence="4 5" id="KW-0720">Serine protease</keyword>
<dbReference type="InterPro" id="IPR015500">
    <property type="entry name" value="Peptidase_S8_subtilisin-rel"/>
</dbReference>
<evidence type="ECO:0000256" key="4">
    <source>
        <dbReference type="ARBA" id="ARBA00022825"/>
    </source>
</evidence>
<evidence type="ECO:0000256" key="2">
    <source>
        <dbReference type="ARBA" id="ARBA00022670"/>
    </source>
</evidence>
<gene>
    <name evidence="9" type="ORF">ABZZ21_04605</name>
</gene>
<dbReference type="PROSITE" id="PS51892">
    <property type="entry name" value="SUBTILASE"/>
    <property type="match status" value="1"/>
</dbReference>
<dbReference type="Pfam" id="PF00082">
    <property type="entry name" value="Peptidase_S8"/>
    <property type="match status" value="1"/>
</dbReference>
<keyword evidence="7" id="KW-0812">Transmembrane</keyword>
<evidence type="ECO:0000256" key="1">
    <source>
        <dbReference type="ARBA" id="ARBA00011073"/>
    </source>
</evidence>
<comment type="caution">
    <text evidence="9">The sequence shown here is derived from an EMBL/GenBank/DDBJ whole genome shotgun (WGS) entry which is preliminary data.</text>
</comment>
<dbReference type="InterPro" id="IPR022398">
    <property type="entry name" value="Peptidase_S8_His-AS"/>
</dbReference>
<dbReference type="InterPro" id="IPR000209">
    <property type="entry name" value="Peptidase_S8/S53_dom"/>
</dbReference>
<dbReference type="PROSITE" id="PS00137">
    <property type="entry name" value="SUBTILASE_HIS"/>
    <property type="match status" value="1"/>
</dbReference>
<accession>A0ABV2UQN6</accession>
<feature type="transmembrane region" description="Helical" evidence="7">
    <location>
        <begin position="36"/>
        <end position="57"/>
    </location>
</feature>
<feature type="active site" description="Charge relay system" evidence="5">
    <location>
        <position position="142"/>
    </location>
</feature>
<protein>
    <submittedName>
        <fullName evidence="9">S8 family serine peptidase</fullName>
    </submittedName>
</protein>
<feature type="active site" description="Charge relay system" evidence="5">
    <location>
        <position position="115"/>
    </location>
</feature>
<dbReference type="Proteomes" id="UP001550210">
    <property type="component" value="Unassembled WGS sequence"/>
</dbReference>
<evidence type="ECO:0000256" key="5">
    <source>
        <dbReference type="PROSITE-ProRule" id="PRU01240"/>
    </source>
</evidence>
<dbReference type="RefSeq" id="WP_355392378.1">
    <property type="nucleotide sequence ID" value="NZ_JBEGHN010000001.1"/>
</dbReference>
<evidence type="ECO:0000256" key="6">
    <source>
        <dbReference type="SAM" id="MobiDB-lite"/>
    </source>
</evidence>
<keyword evidence="10" id="KW-1185">Reference proteome</keyword>